<comment type="caution">
    <text evidence="2">The sequence shown here is derived from an EMBL/GenBank/DDBJ whole genome shotgun (WGS) entry which is preliminary data.</text>
</comment>
<dbReference type="Gene3D" id="3.40.109.10">
    <property type="entry name" value="NADH Oxidase"/>
    <property type="match status" value="1"/>
</dbReference>
<dbReference type="InterPro" id="IPR052544">
    <property type="entry name" value="Bacteriocin_Proc_Enz"/>
</dbReference>
<feature type="domain" description="Nitroreductase" evidence="1">
    <location>
        <begin position="155"/>
        <end position="336"/>
    </location>
</feature>
<evidence type="ECO:0000313" key="3">
    <source>
        <dbReference type="Proteomes" id="UP000265355"/>
    </source>
</evidence>
<dbReference type="PANTHER" id="PTHR43745:SF2">
    <property type="entry name" value="NITROREDUCTASE MJ1384-RELATED"/>
    <property type="match status" value="1"/>
</dbReference>
<dbReference type="InterPro" id="IPR020051">
    <property type="entry name" value="SagB-type_dehydrogenase"/>
</dbReference>
<dbReference type="NCBIfam" id="TIGR03605">
    <property type="entry name" value="antibiot_sagB"/>
    <property type="match status" value="1"/>
</dbReference>
<name>A0ABX9N9R4_9MICO</name>
<gene>
    <name evidence="2" type="ORF">DZF98_05485</name>
</gene>
<sequence length="360" mass="39655">MIFVDGDQIIWDGYLSHEQFALRTEALKMLLQARTWVTWSELVAAENRSEQHDRETLAQNLIDEGLLVEQDSPLAIAEANLLGWDEWGTSSKHYHFSSRILKKTIFTPPSEDVNRLKAKAMIMQRPPLVSRAANEIMLGTGGDTSQGKISLAEALRKRRTERNFDSSPIELHALSELLDMSARYTSVSETADGGVVAQRSSPSAGCLQSTDIYVICSDVTGLPAGAYAYLPDRHALSPVTATPPPLAKLLPEQTYYQRASAFVVYVGNVSRMQWKYDGPRAYRGLLLDVGHLSQTFYLSCTALNLAVGFSGAVCDEAIEEYLNLNPYEHLVFGITVIGNESPGGAMATRQSLIGSRKPPE</sequence>
<dbReference type="CDD" id="cd02142">
    <property type="entry name" value="McbC_SagB-like_oxidoreductase"/>
    <property type="match status" value="1"/>
</dbReference>
<dbReference type="SUPFAM" id="SSF55469">
    <property type="entry name" value="FMN-dependent nitroreductase-like"/>
    <property type="match status" value="1"/>
</dbReference>
<proteinExistence type="predicted"/>
<dbReference type="Pfam" id="PF00881">
    <property type="entry name" value="Nitroreductase"/>
    <property type="match status" value="1"/>
</dbReference>
<dbReference type="Proteomes" id="UP000265355">
    <property type="component" value="Unassembled WGS sequence"/>
</dbReference>
<evidence type="ECO:0000313" key="2">
    <source>
        <dbReference type="EMBL" id="RII93041.1"/>
    </source>
</evidence>
<dbReference type="InterPro" id="IPR000415">
    <property type="entry name" value="Nitroreductase-like"/>
</dbReference>
<dbReference type="PANTHER" id="PTHR43745">
    <property type="entry name" value="NITROREDUCTASE MJ1384-RELATED"/>
    <property type="match status" value="1"/>
</dbReference>
<organism evidence="2 3">
    <name type="scientific">Clavibacter californiensis</name>
    <dbReference type="NCBI Taxonomy" id="1401995"/>
    <lineage>
        <taxon>Bacteria</taxon>
        <taxon>Bacillati</taxon>
        <taxon>Actinomycetota</taxon>
        <taxon>Actinomycetes</taxon>
        <taxon>Micrococcales</taxon>
        <taxon>Microbacteriaceae</taxon>
        <taxon>Clavibacter</taxon>
    </lineage>
</organism>
<accession>A0ABX9N9R4</accession>
<keyword evidence="3" id="KW-1185">Reference proteome</keyword>
<evidence type="ECO:0000259" key="1">
    <source>
        <dbReference type="Pfam" id="PF00881"/>
    </source>
</evidence>
<protein>
    <submittedName>
        <fullName evidence="2">SagB/ThcOx family dehydrogenase</fullName>
    </submittedName>
</protein>
<dbReference type="RefSeq" id="WP_119372733.1">
    <property type="nucleotide sequence ID" value="NZ_CP040792.1"/>
</dbReference>
<dbReference type="EMBL" id="QWEE01000055">
    <property type="protein sequence ID" value="RII93041.1"/>
    <property type="molecule type" value="Genomic_DNA"/>
</dbReference>
<dbReference type="InterPro" id="IPR029479">
    <property type="entry name" value="Nitroreductase"/>
</dbReference>
<reference evidence="2 3" key="1">
    <citation type="submission" date="2018-08" db="EMBL/GenBank/DDBJ databases">
        <title>Genome Sequence of Clavibacter michiganensis Subspecies type strains, and the Atypical Peach-Colored Strains Isolated from Tomato.</title>
        <authorList>
            <person name="Osdaghi E."/>
            <person name="Portier P."/>
            <person name="Briand M."/>
            <person name="Jacques M.-A."/>
        </authorList>
    </citation>
    <scope>NUCLEOTIDE SEQUENCE [LARGE SCALE GENOMIC DNA]</scope>
    <source>
        <strain evidence="2 3">CFBP 8216</strain>
    </source>
</reference>